<organism evidence="2 3">
    <name type="scientific">Polytolypa hystricis (strain UAMH7299)</name>
    <dbReference type="NCBI Taxonomy" id="1447883"/>
    <lineage>
        <taxon>Eukaryota</taxon>
        <taxon>Fungi</taxon>
        <taxon>Dikarya</taxon>
        <taxon>Ascomycota</taxon>
        <taxon>Pezizomycotina</taxon>
        <taxon>Eurotiomycetes</taxon>
        <taxon>Eurotiomycetidae</taxon>
        <taxon>Onygenales</taxon>
        <taxon>Onygenales incertae sedis</taxon>
        <taxon>Polytolypa</taxon>
    </lineage>
</organism>
<dbReference type="SUPFAM" id="SSF51658">
    <property type="entry name" value="Xylose isomerase-like"/>
    <property type="match status" value="1"/>
</dbReference>
<dbReference type="OrthoDB" id="5360893at2759"/>
<protein>
    <recommendedName>
        <fullName evidence="1">Xylose isomerase-like TIM barrel domain-containing protein</fullName>
    </recommendedName>
</protein>
<proteinExistence type="predicted"/>
<dbReference type="InterPro" id="IPR013022">
    <property type="entry name" value="Xyl_isomerase-like_TIM-brl"/>
</dbReference>
<comment type="caution">
    <text evidence="2">The sequence shown here is derived from an EMBL/GenBank/DDBJ whole genome shotgun (WGS) entry which is preliminary data.</text>
</comment>
<dbReference type="PANTHER" id="PTHR12110:SF21">
    <property type="entry name" value="XYLOSE ISOMERASE-LIKE TIM BARREL DOMAIN-CONTAINING PROTEIN"/>
    <property type="match status" value="1"/>
</dbReference>
<dbReference type="Proteomes" id="UP000224634">
    <property type="component" value="Unassembled WGS sequence"/>
</dbReference>
<dbReference type="Pfam" id="PF01261">
    <property type="entry name" value="AP_endonuc_2"/>
    <property type="match status" value="1"/>
</dbReference>
<dbReference type="Gene3D" id="3.20.20.150">
    <property type="entry name" value="Divalent-metal-dependent TIM barrel enzymes"/>
    <property type="match status" value="1"/>
</dbReference>
<dbReference type="EMBL" id="PDNA01000025">
    <property type="protein sequence ID" value="PGH23359.1"/>
    <property type="molecule type" value="Genomic_DNA"/>
</dbReference>
<evidence type="ECO:0000313" key="2">
    <source>
        <dbReference type="EMBL" id="PGH23359.1"/>
    </source>
</evidence>
<gene>
    <name evidence="2" type="ORF">AJ80_02612</name>
</gene>
<sequence>MPNRPSIGSMSIGRPWVHGLPEKLKQAANYGFEGIELFYDDLDCLAHTHHGGCIVEAARHTRRICDSLHLEIVNIQPFSFYEGLLDRAEHERMITEKLSLWFLLVRILGTDVIQVPANFLQPDPVTGAPRTTGDINVIVSDLQLIADLGLKQSPPVRFAYESLCWSNHIDTWEKCWEVVQLVNRPNFGICLDTFNIAGRIYADPASPTGKTPNADREVKASISRLVAAIDPAKVYFVQVVDAERLSRPLVKGHDFYNDQQPSRMSWSRNARLFAFEEERGGYLPVIDIARGIAATGFEGWWSLELFSRTLADPTPSTLKEHARRGMDSYRKLERTLRLNEQSLAGQKQHRL</sequence>
<evidence type="ECO:0000259" key="1">
    <source>
        <dbReference type="Pfam" id="PF01261"/>
    </source>
</evidence>
<dbReference type="InterPro" id="IPR050312">
    <property type="entry name" value="IolE/XylAMocC-like"/>
</dbReference>
<dbReference type="InterPro" id="IPR036237">
    <property type="entry name" value="Xyl_isomerase-like_sf"/>
</dbReference>
<keyword evidence="3" id="KW-1185">Reference proteome</keyword>
<reference evidence="2 3" key="1">
    <citation type="submission" date="2017-10" db="EMBL/GenBank/DDBJ databases">
        <title>Comparative genomics in systemic dimorphic fungi from Ajellomycetaceae.</title>
        <authorList>
            <person name="Munoz J.F."/>
            <person name="Mcewen J.G."/>
            <person name="Clay O.K."/>
            <person name="Cuomo C.A."/>
        </authorList>
    </citation>
    <scope>NUCLEOTIDE SEQUENCE [LARGE SCALE GENOMIC DNA]</scope>
    <source>
        <strain evidence="2 3">UAMH7299</strain>
    </source>
</reference>
<name>A0A2B7YQQ8_POLH7</name>
<accession>A0A2B7YQQ8</accession>
<feature type="domain" description="Xylose isomerase-like TIM barrel" evidence="1">
    <location>
        <begin position="24"/>
        <end position="326"/>
    </location>
</feature>
<dbReference type="STRING" id="1447883.A0A2B7YQQ8"/>
<dbReference type="PANTHER" id="PTHR12110">
    <property type="entry name" value="HYDROXYPYRUVATE ISOMERASE"/>
    <property type="match status" value="1"/>
</dbReference>
<evidence type="ECO:0000313" key="3">
    <source>
        <dbReference type="Proteomes" id="UP000224634"/>
    </source>
</evidence>
<dbReference type="AlphaFoldDB" id="A0A2B7YQQ8"/>